<reference evidence="8 9" key="1">
    <citation type="submission" date="2020-10" db="EMBL/GenBank/DDBJ databases">
        <title>Pygocentrus nattereri (red-bellied piranha) genome, fPygNat1, primary haplotype.</title>
        <authorList>
            <person name="Myers G."/>
            <person name="Meyer A."/>
            <person name="Karagic N."/>
            <person name="Pippel M."/>
            <person name="Winkler S."/>
            <person name="Tracey A."/>
            <person name="Wood J."/>
            <person name="Formenti G."/>
            <person name="Howe K."/>
            <person name="Fedrigo O."/>
            <person name="Jarvis E.D."/>
        </authorList>
    </citation>
    <scope>NUCLEOTIDE SEQUENCE [LARGE SCALE GENOMIC DNA]</scope>
</reference>
<dbReference type="InterPro" id="IPR003599">
    <property type="entry name" value="Ig_sub"/>
</dbReference>
<dbReference type="InterPro" id="IPR013106">
    <property type="entry name" value="Ig_V-set"/>
</dbReference>
<evidence type="ECO:0000256" key="3">
    <source>
        <dbReference type="ARBA" id="ARBA00023136"/>
    </source>
</evidence>
<dbReference type="Pfam" id="PF07686">
    <property type="entry name" value="V-set"/>
    <property type="match status" value="1"/>
</dbReference>
<evidence type="ECO:0000256" key="5">
    <source>
        <dbReference type="SAM" id="Phobius"/>
    </source>
</evidence>
<dbReference type="PANTHER" id="PTHR11860">
    <property type="entry name" value="POLYMERIC-IMMUNOGLOBULIN RECEPTOR"/>
    <property type="match status" value="1"/>
</dbReference>
<evidence type="ECO:0000313" key="8">
    <source>
        <dbReference type="Ensembl" id="ENSPNAP00000044469.1"/>
    </source>
</evidence>
<dbReference type="InterPro" id="IPR013783">
    <property type="entry name" value="Ig-like_fold"/>
</dbReference>
<protein>
    <recommendedName>
        <fullName evidence="7">Ig-like domain-containing protein</fullName>
    </recommendedName>
</protein>
<dbReference type="InterPro" id="IPR036179">
    <property type="entry name" value="Ig-like_dom_sf"/>
</dbReference>
<keyword evidence="2 5" id="KW-0812">Transmembrane</keyword>
<feature type="region of interest" description="Disordered" evidence="4">
    <location>
        <begin position="368"/>
        <end position="404"/>
    </location>
</feature>
<dbReference type="GeneID" id="108443525"/>
<dbReference type="Gene3D" id="2.60.40.10">
    <property type="entry name" value="Immunoglobulins"/>
    <property type="match status" value="2"/>
</dbReference>
<evidence type="ECO:0000259" key="7">
    <source>
        <dbReference type="PROSITE" id="PS50835"/>
    </source>
</evidence>
<dbReference type="GO" id="GO:0005886">
    <property type="term" value="C:plasma membrane"/>
    <property type="evidence" value="ECO:0007669"/>
    <property type="project" value="TreeGrafter"/>
</dbReference>
<reference evidence="8" key="3">
    <citation type="submission" date="2025-09" db="UniProtKB">
        <authorList>
            <consortium name="Ensembl"/>
        </authorList>
    </citation>
    <scope>IDENTIFICATION</scope>
</reference>
<organism evidence="8 9">
    <name type="scientific">Pygocentrus nattereri</name>
    <name type="common">Red-bellied piranha</name>
    <dbReference type="NCBI Taxonomy" id="42514"/>
    <lineage>
        <taxon>Eukaryota</taxon>
        <taxon>Metazoa</taxon>
        <taxon>Chordata</taxon>
        <taxon>Craniata</taxon>
        <taxon>Vertebrata</taxon>
        <taxon>Euteleostomi</taxon>
        <taxon>Actinopterygii</taxon>
        <taxon>Neopterygii</taxon>
        <taxon>Teleostei</taxon>
        <taxon>Ostariophysi</taxon>
        <taxon>Characiformes</taxon>
        <taxon>Characoidei</taxon>
        <taxon>Pygocentrus</taxon>
    </lineage>
</organism>
<evidence type="ECO:0000256" key="2">
    <source>
        <dbReference type="ARBA" id="ARBA00022692"/>
    </source>
</evidence>
<dbReference type="PROSITE" id="PS50835">
    <property type="entry name" value="IG_LIKE"/>
    <property type="match status" value="1"/>
</dbReference>
<evidence type="ECO:0000256" key="6">
    <source>
        <dbReference type="SAM" id="SignalP"/>
    </source>
</evidence>
<feature type="transmembrane region" description="Helical" evidence="5">
    <location>
        <begin position="267"/>
        <end position="289"/>
    </location>
</feature>
<dbReference type="RefSeq" id="XP_017579763.2">
    <property type="nucleotide sequence ID" value="XM_017724274.2"/>
</dbReference>
<feature type="signal peptide" evidence="6">
    <location>
        <begin position="1"/>
        <end position="18"/>
    </location>
</feature>
<feature type="chain" id="PRO_5043692086" description="Ig-like domain-containing protein" evidence="6">
    <location>
        <begin position="19"/>
        <end position="442"/>
    </location>
</feature>
<feature type="region of interest" description="Disordered" evidence="4">
    <location>
        <begin position="334"/>
        <end position="355"/>
    </location>
</feature>
<dbReference type="AlphaFoldDB" id="A0AAR2J2I8"/>
<dbReference type="Proteomes" id="UP001501920">
    <property type="component" value="Chromosome 12"/>
</dbReference>
<feature type="compositionally biased region" description="Polar residues" evidence="4">
    <location>
        <begin position="338"/>
        <end position="355"/>
    </location>
</feature>
<evidence type="ECO:0000313" key="9">
    <source>
        <dbReference type="Proteomes" id="UP001501920"/>
    </source>
</evidence>
<reference evidence="8" key="2">
    <citation type="submission" date="2025-08" db="UniProtKB">
        <authorList>
            <consortium name="Ensembl"/>
        </authorList>
    </citation>
    <scope>IDENTIFICATION</scope>
</reference>
<name>A0AAR2J2I8_PYGNA</name>
<dbReference type="Ensembl" id="ENSPNAT00000058077.1">
    <property type="protein sequence ID" value="ENSPNAP00000044469.1"/>
    <property type="gene ID" value="ENSPNAG00000032791.1"/>
</dbReference>
<keyword evidence="3 5" id="KW-0472">Membrane</keyword>
<feature type="region of interest" description="Disordered" evidence="4">
    <location>
        <begin position="224"/>
        <end position="245"/>
    </location>
</feature>
<dbReference type="GO" id="GO:0004888">
    <property type="term" value="F:transmembrane signaling receptor activity"/>
    <property type="evidence" value="ECO:0007669"/>
    <property type="project" value="TreeGrafter"/>
</dbReference>
<evidence type="ECO:0000256" key="4">
    <source>
        <dbReference type="SAM" id="MobiDB-lite"/>
    </source>
</evidence>
<proteinExistence type="predicted"/>
<keyword evidence="5" id="KW-1133">Transmembrane helix</keyword>
<keyword evidence="9" id="KW-1185">Reference proteome</keyword>
<dbReference type="GeneTree" id="ENSGT01050000245162"/>
<accession>A0AAR2J2I8</accession>
<dbReference type="SUPFAM" id="SSF48726">
    <property type="entry name" value="Immunoglobulin"/>
    <property type="match status" value="1"/>
</dbReference>
<evidence type="ECO:0000256" key="1">
    <source>
        <dbReference type="ARBA" id="ARBA00004370"/>
    </source>
</evidence>
<feature type="domain" description="Ig-like" evidence="7">
    <location>
        <begin position="128"/>
        <end position="208"/>
    </location>
</feature>
<sequence length="442" mass="48924">MKIFLIFILYLNSGPVGCFDVIGYPGGSVVIYVSHDKYGELDKYFCGKPLNKSAFIKSNQARNLWSHEDRLSLFDSPGGLIVMYRNLSLQDAGSYQCGETGVWNQTVNLKVNTDPCCLGSNTVSGYLGETVTISCSYPEQFKSNIKMFYKVDGQDFIEVIRTIKSHIGRFSISDDRRSKVLSVRISDVREDDAGVYSCGVGSVEESISYNSLYREIVLQVTAKGTSTKSKQPPPAGWGSTLKPTETYRSTSMAPTTVTSEEHFSSPVIIITVCVCVALLLIGGSALIFYKLRCTKTQNSTFINNQPRTNYAVNSYYENDPPGNQNAITMGAYQDQKKSLNPSSNQSDSVYLSLDPKTNQTDSVYYSLNPNTNQSDSVYQSLNPNTNQSDSIYQSLNPNTNQSDSVYQSLNPNTNQSDSVYQSLNPNTNQSDSVYQSLNPKIN</sequence>
<keyword evidence="6" id="KW-0732">Signal</keyword>
<dbReference type="InterPro" id="IPR050671">
    <property type="entry name" value="CD300_family_receptors"/>
</dbReference>
<dbReference type="InterPro" id="IPR007110">
    <property type="entry name" value="Ig-like_dom"/>
</dbReference>
<comment type="subcellular location">
    <subcellularLocation>
        <location evidence="1">Membrane</location>
    </subcellularLocation>
</comment>
<dbReference type="SMART" id="SM00409">
    <property type="entry name" value="IG"/>
    <property type="match status" value="2"/>
</dbReference>
<dbReference type="PANTHER" id="PTHR11860:SF87">
    <property type="entry name" value="CMRF35-LIKE MOLECULE 8"/>
    <property type="match status" value="1"/>
</dbReference>